<dbReference type="AlphaFoldDB" id="A0A8K1C803"/>
<gene>
    <name evidence="1" type="ORF">Poli38472_013439</name>
</gene>
<organism evidence="1 2">
    <name type="scientific">Pythium oligandrum</name>
    <name type="common">Mycoparasitic fungus</name>
    <dbReference type="NCBI Taxonomy" id="41045"/>
    <lineage>
        <taxon>Eukaryota</taxon>
        <taxon>Sar</taxon>
        <taxon>Stramenopiles</taxon>
        <taxon>Oomycota</taxon>
        <taxon>Peronosporomycetes</taxon>
        <taxon>Pythiales</taxon>
        <taxon>Pythiaceae</taxon>
        <taxon>Pythium</taxon>
    </lineage>
</organism>
<proteinExistence type="predicted"/>
<keyword evidence="2" id="KW-1185">Reference proteome</keyword>
<comment type="caution">
    <text evidence="1">The sequence shown here is derived from an EMBL/GenBank/DDBJ whole genome shotgun (WGS) entry which is preliminary data.</text>
</comment>
<sequence>MGGHGRALELLQDVLHRHRDQKTDAKALVEAVDNALQPLLADLFASRFFLDVDACQGVLIDILSCRGFYIADTYHFEDLRRLGFFRLDGNNAKKRLGCAFLVFSKLLGQLARLLGDDGEFEESLARIERASYDFDELMVFHLQLKTLVYRNKRVLLSIFHAGTGMERIDSVSVYDAKMRKVVAMNKSNSGGGTLDAIVVDSSSKELVVGYHNNGEPSKDVIRWHVGPPDEILDEALYTAELKKANVVVDSDVFVLVTTARVSEEFDLPPCCGLVTGDMFGDYFGPLASLVELSLEQ</sequence>
<dbReference type="Proteomes" id="UP000794436">
    <property type="component" value="Unassembled WGS sequence"/>
</dbReference>
<dbReference type="OrthoDB" id="123702at2759"/>
<reference evidence="1" key="1">
    <citation type="submission" date="2019-03" db="EMBL/GenBank/DDBJ databases">
        <title>Long read genome sequence of the mycoparasitic Pythium oligandrum ATCC 38472 isolated from sugarbeet rhizosphere.</title>
        <authorList>
            <person name="Gaulin E."/>
        </authorList>
    </citation>
    <scope>NUCLEOTIDE SEQUENCE</scope>
    <source>
        <strain evidence="1">ATCC 38472_TT</strain>
    </source>
</reference>
<evidence type="ECO:0000313" key="1">
    <source>
        <dbReference type="EMBL" id="TMW57965.1"/>
    </source>
</evidence>
<evidence type="ECO:0000313" key="2">
    <source>
        <dbReference type="Proteomes" id="UP000794436"/>
    </source>
</evidence>
<dbReference type="EMBL" id="SPLM01000113">
    <property type="protein sequence ID" value="TMW57965.1"/>
    <property type="molecule type" value="Genomic_DNA"/>
</dbReference>
<accession>A0A8K1C803</accession>
<name>A0A8K1C803_PYTOL</name>
<protein>
    <submittedName>
        <fullName evidence="1">Uncharacterized protein</fullName>
    </submittedName>
</protein>